<evidence type="ECO:0000313" key="3">
    <source>
        <dbReference type="Proteomes" id="UP001061302"/>
    </source>
</evidence>
<evidence type="ECO:0000259" key="1">
    <source>
        <dbReference type="Pfam" id="PF05707"/>
    </source>
</evidence>
<dbReference type="Proteomes" id="UP001061302">
    <property type="component" value="Chromosome"/>
</dbReference>
<dbReference type="SUPFAM" id="SSF52540">
    <property type="entry name" value="P-loop containing nucleoside triphosphate hydrolases"/>
    <property type="match status" value="1"/>
</dbReference>
<dbReference type="InterPro" id="IPR027417">
    <property type="entry name" value="P-loop_NTPase"/>
</dbReference>
<dbReference type="Gene3D" id="3.40.50.300">
    <property type="entry name" value="P-loop containing nucleotide triphosphate hydrolases"/>
    <property type="match status" value="1"/>
</dbReference>
<dbReference type="RefSeq" id="WP_263123386.1">
    <property type="nucleotide sequence ID" value="NZ_CP106753.1"/>
</dbReference>
<gene>
    <name evidence="2" type="ORF">N8I74_12230</name>
</gene>
<reference evidence="2" key="1">
    <citation type="submission" date="2022-10" db="EMBL/GenBank/DDBJ databases">
        <title>Chitiniphilus purpureus sp. nov., a novel chitin-degrading bacterium isolated from crawfish pond sediment.</title>
        <authorList>
            <person name="Li K."/>
        </authorList>
    </citation>
    <scope>NUCLEOTIDE SEQUENCE</scope>
    <source>
        <strain evidence="2">CD1</strain>
    </source>
</reference>
<proteinExistence type="predicted"/>
<name>A0ABY6DIC7_9NEIS</name>
<evidence type="ECO:0000313" key="2">
    <source>
        <dbReference type="EMBL" id="UXY14086.1"/>
    </source>
</evidence>
<sequence>MTAAVATLITGLQGNGKTLWVVSELAKLASKLSGDDPPIYVHGIKELTINRTASLLDPHRWHEVENGALVVIDEAQKIFPTRPNGSARPPKVAAFEDMRHRGLRAMLITQHPGLIDSDVRKLINRHVHVERLFGRQVAQVLEWPRCATPETKKDRNSAAKSMWSYPTKVYSLYKSSEVHNLKPAMPKAIKYAINVVIAAIALGAFAGYRAYTEATNPAIAQSSAEASATASAVTPAPSSPISTQREELDYFEARIPRLPGLPHTAAVYDGINSPKMAPKPVACAVMGNVCKCYTQQATLIPSMDQATCKTIVAEGWFDESADQEAAARPVRERLPS</sequence>
<dbReference type="Pfam" id="PF05707">
    <property type="entry name" value="Zot"/>
    <property type="match status" value="1"/>
</dbReference>
<accession>A0ABY6DIC7</accession>
<feature type="domain" description="Zona occludens toxin N-terminal" evidence="1">
    <location>
        <begin position="60"/>
        <end position="177"/>
    </location>
</feature>
<dbReference type="InterPro" id="IPR008900">
    <property type="entry name" value="Zot_N"/>
</dbReference>
<protein>
    <submittedName>
        <fullName evidence="2">Zonular occludens toxin domain-containing protein</fullName>
    </submittedName>
</protein>
<organism evidence="2 3">
    <name type="scientific">Chitiniphilus purpureus</name>
    <dbReference type="NCBI Taxonomy" id="2981137"/>
    <lineage>
        <taxon>Bacteria</taxon>
        <taxon>Pseudomonadati</taxon>
        <taxon>Pseudomonadota</taxon>
        <taxon>Betaproteobacteria</taxon>
        <taxon>Neisseriales</taxon>
        <taxon>Chitinibacteraceae</taxon>
        <taxon>Chitiniphilus</taxon>
    </lineage>
</organism>
<dbReference type="EMBL" id="CP106753">
    <property type="protein sequence ID" value="UXY14086.1"/>
    <property type="molecule type" value="Genomic_DNA"/>
</dbReference>
<keyword evidence="3" id="KW-1185">Reference proteome</keyword>